<dbReference type="PRINTS" id="PR00125">
    <property type="entry name" value="ATPASEDELTA"/>
</dbReference>
<keyword evidence="12" id="KW-1185">Reference proteome</keyword>
<comment type="function">
    <text evidence="10">This protein is part of the stalk that links CF(0) to CF(1). It either transmits conformational changes from CF(0) to CF(1) or is implicated in proton conduction.</text>
</comment>
<evidence type="ECO:0000256" key="8">
    <source>
        <dbReference type="ARBA" id="ARBA00023196"/>
    </source>
</evidence>
<dbReference type="InterPro" id="IPR020781">
    <property type="entry name" value="ATPase_OSCP/d_CS"/>
</dbReference>
<keyword evidence="2 10" id="KW-0813">Transport</keyword>
<dbReference type="RefSeq" id="WP_164646967.1">
    <property type="nucleotide sequence ID" value="NZ_CP047475.1"/>
</dbReference>
<dbReference type="PROSITE" id="PS00389">
    <property type="entry name" value="ATPASE_DELTA"/>
    <property type="match status" value="1"/>
</dbReference>
<keyword evidence="3 10" id="KW-1003">Cell membrane</keyword>
<evidence type="ECO:0000256" key="3">
    <source>
        <dbReference type="ARBA" id="ARBA00022475"/>
    </source>
</evidence>
<keyword evidence="5 10" id="KW-0375">Hydrogen ion transport</keyword>
<dbReference type="Pfam" id="PF00213">
    <property type="entry name" value="OSCP"/>
    <property type="match status" value="1"/>
</dbReference>
<dbReference type="Proteomes" id="UP000464262">
    <property type="component" value="Chromosome 1"/>
</dbReference>
<dbReference type="NCBIfam" id="NF004402">
    <property type="entry name" value="PRK05758.2-2"/>
    <property type="match status" value="1"/>
</dbReference>
<keyword evidence="4" id="KW-0997">Cell inner membrane</keyword>
<dbReference type="GO" id="GO:0045259">
    <property type="term" value="C:proton-transporting ATP synthase complex"/>
    <property type="evidence" value="ECO:0007669"/>
    <property type="project" value="UniProtKB-KW"/>
</dbReference>
<dbReference type="AlphaFoldDB" id="A0A7Z2YCH6"/>
<reference evidence="11 12" key="1">
    <citation type="submission" date="2020-01" db="EMBL/GenBank/DDBJ databases">
        <title>Whole genome and functional gene identification of agarase of Vibrio HN897.</title>
        <authorList>
            <person name="Liu Y."/>
            <person name="Zhao Z."/>
        </authorList>
    </citation>
    <scope>NUCLEOTIDE SEQUENCE [LARGE SCALE GENOMIC DNA]</scope>
    <source>
        <strain evidence="11 12">HN897</strain>
    </source>
</reference>
<evidence type="ECO:0000313" key="11">
    <source>
        <dbReference type="EMBL" id="QIA62060.1"/>
    </source>
</evidence>
<dbReference type="KEGG" id="vas:GT360_00100"/>
<keyword evidence="8 10" id="KW-0139">CF(1)</keyword>
<dbReference type="NCBIfam" id="TIGR01145">
    <property type="entry name" value="ATP_synt_delta"/>
    <property type="match status" value="1"/>
</dbReference>
<dbReference type="EMBL" id="CP047475">
    <property type="protein sequence ID" value="QIA62060.1"/>
    <property type="molecule type" value="Genomic_DNA"/>
</dbReference>
<proteinExistence type="inferred from homology"/>
<evidence type="ECO:0000256" key="9">
    <source>
        <dbReference type="ARBA" id="ARBA00023310"/>
    </source>
</evidence>
<organism evidence="11 12">
    <name type="scientific">Vibrio astriarenae</name>
    <dbReference type="NCBI Taxonomy" id="1481923"/>
    <lineage>
        <taxon>Bacteria</taxon>
        <taxon>Pseudomonadati</taxon>
        <taxon>Pseudomonadota</taxon>
        <taxon>Gammaproteobacteria</taxon>
        <taxon>Vibrionales</taxon>
        <taxon>Vibrionaceae</taxon>
        <taxon>Vibrio</taxon>
    </lineage>
</organism>
<evidence type="ECO:0000256" key="1">
    <source>
        <dbReference type="ARBA" id="ARBA00004370"/>
    </source>
</evidence>
<evidence type="ECO:0000256" key="7">
    <source>
        <dbReference type="ARBA" id="ARBA00023136"/>
    </source>
</evidence>
<dbReference type="SUPFAM" id="SSF47928">
    <property type="entry name" value="N-terminal domain of the delta subunit of the F1F0-ATP synthase"/>
    <property type="match status" value="1"/>
</dbReference>
<evidence type="ECO:0000313" key="12">
    <source>
        <dbReference type="Proteomes" id="UP000464262"/>
    </source>
</evidence>
<gene>
    <name evidence="10" type="primary">atpH</name>
    <name evidence="11" type="ORF">GT360_00100</name>
</gene>
<name>A0A7Z2YCH6_9VIBR</name>
<comment type="subcellular location">
    <subcellularLocation>
        <location evidence="10">Cell membrane</location>
        <topology evidence="10">Peripheral membrane protein</topology>
    </subcellularLocation>
    <subcellularLocation>
        <location evidence="1">Membrane</location>
    </subcellularLocation>
</comment>
<keyword evidence="6 10" id="KW-0406">Ion transport</keyword>
<dbReference type="InterPro" id="IPR000711">
    <property type="entry name" value="ATPase_OSCP/dsu"/>
</dbReference>
<dbReference type="PANTHER" id="PTHR11910">
    <property type="entry name" value="ATP SYNTHASE DELTA CHAIN"/>
    <property type="match status" value="1"/>
</dbReference>
<protein>
    <recommendedName>
        <fullName evidence="10">ATP synthase subunit delta</fullName>
    </recommendedName>
    <alternativeName>
        <fullName evidence="10">ATP synthase F(1) sector subunit delta</fullName>
    </alternativeName>
    <alternativeName>
        <fullName evidence="10">F-type ATPase subunit delta</fullName>
        <shortName evidence="10">F-ATPase subunit delta</shortName>
    </alternativeName>
</protein>
<evidence type="ECO:0000256" key="5">
    <source>
        <dbReference type="ARBA" id="ARBA00022781"/>
    </source>
</evidence>
<comment type="function">
    <text evidence="10">F(1)F(0) ATP synthase produces ATP from ADP in the presence of a proton or sodium gradient. F-type ATPases consist of two structural domains, F(1) containing the extramembraneous catalytic core and F(0) containing the membrane proton channel, linked together by a central stalk and a peripheral stalk. During catalysis, ATP synthesis in the catalytic domain of F(1) is coupled via a rotary mechanism of the central stalk subunits to proton translocation.</text>
</comment>
<sequence>MSDLTTIARPYAKAAYGYASDNGAVEKWSEMLAFAKEMSLVKELKTAALSLQPEQLVQLYVDVAGEQFDEHFQNFLKVIIENHRTSALSDIYQQYTRLTVEASNTKEVSVITSFAMTEAQIAELTASLEKRLDSKVQINCTVDEALIGGAVIRIGDTVLDNSLVSRLTRLKDTIQS</sequence>
<evidence type="ECO:0000256" key="2">
    <source>
        <dbReference type="ARBA" id="ARBA00022448"/>
    </source>
</evidence>
<evidence type="ECO:0000256" key="6">
    <source>
        <dbReference type="ARBA" id="ARBA00023065"/>
    </source>
</evidence>
<dbReference type="HAMAP" id="MF_01416">
    <property type="entry name" value="ATP_synth_delta_bact"/>
    <property type="match status" value="1"/>
</dbReference>
<accession>A0A7Z2YCH6</accession>
<keyword evidence="9 10" id="KW-0066">ATP synthesis</keyword>
<comment type="similarity">
    <text evidence="10">Belongs to the ATPase delta chain family.</text>
</comment>
<evidence type="ECO:0000256" key="4">
    <source>
        <dbReference type="ARBA" id="ARBA00022519"/>
    </source>
</evidence>
<dbReference type="GO" id="GO:0005886">
    <property type="term" value="C:plasma membrane"/>
    <property type="evidence" value="ECO:0007669"/>
    <property type="project" value="UniProtKB-SubCell"/>
</dbReference>
<evidence type="ECO:0000256" key="10">
    <source>
        <dbReference type="HAMAP-Rule" id="MF_01416"/>
    </source>
</evidence>
<dbReference type="Gene3D" id="1.10.520.20">
    <property type="entry name" value="N-terminal domain of the delta subunit of the F1F0-ATP synthase"/>
    <property type="match status" value="1"/>
</dbReference>
<keyword evidence="7 10" id="KW-0472">Membrane</keyword>
<dbReference type="InterPro" id="IPR026015">
    <property type="entry name" value="ATP_synth_OSCP/delta_N_sf"/>
</dbReference>
<dbReference type="GO" id="GO:0046933">
    <property type="term" value="F:proton-transporting ATP synthase activity, rotational mechanism"/>
    <property type="evidence" value="ECO:0007669"/>
    <property type="project" value="UniProtKB-UniRule"/>
</dbReference>